<protein>
    <recommendedName>
        <fullName evidence="3">Saccharopine dehydrogenase</fullName>
    </recommendedName>
</protein>
<reference evidence="1 2" key="1">
    <citation type="submission" date="2020-08" db="EMBL/GenBank/DDBJ databases">
        <title>Genome Sequencing of Nocardia wallacei strain FMUON74 and assembly.</title>
        <authorList>
            <person name="Toyokawa M."/>
            <person name="Uesaka K."/>
        </authorList>
    </citation>
    <scope>NUCLEOTIDE SEQUENCE [LARGE SCALE GENOMIC DNA]</scope>
    <source>
        <strain evidence="1 2">FMUON74</strain>
    </source>
</reference>
<accession>A0A7G1KHN9</accession>
<dbReference type="InterPro" id="IPR036291">
    <property type="entry name" value="NAD(P)-bd_dom_sf"/>
</dbReference>
<dbReference type="GeneID" id="80347137"/>
<name>A0A7G1KHN9_9NOCA</name>
<evidence type="ECO:0000313" key="2">
    <source>
        <dbReference type="Proteomes" id="UP000516173"/>
    </source>
</evidence>
<dbReference type="RefSeq" id="WP_187688013.1">
    <property type="nucleotide sequence ID" value="NZ_AP023396.1"/>
</dbReference>
<dbReference type="EMBL" id="AP023396">
    <property type="protein sequence ID" value="BCK54812.1"/>
    <property type="molecule type" value="Genomic_DNA"/>
</dbReference>
<dbReference type="Gene3D" id="3.40.50.720">
    <property type="entry name" value="NAD(P)-binding Rossmann-like Domain"/>
    <property type="match status" value="1"/>
</dbReference>
<keyword evidence="2" id="KW-1185">Reference proteome</keyword>
<dbReference type="SUPFAM" id="SSF51735">
    <property type="entry name" value="NAD(P)-binding Rossmann-fold domains"/>
    <property type="match status" value="1"/>
</dbReference>
<gene>
    <name evidence="1" type="ORF">NWFMUON74_25840</name>
</gene>
<evidence type="ECO:0008006" key="3">
    <source>
        <dbReference type="Google" id="ProtNLM"/>
    </source>
</evidence>
<dbReference type="AlphaFoldDB" id="A0A7G1KHN9"/>
<evidence type="ECO:0000313" key="1">
    <source>
        <dbReference type="EMBL" id="BCK54812.1"/>
    </source>
</evidence>
<sequence>MTTTVHPPVLVLGGTGSLGARTVRTLRRLHPELPLTIAARDMSRADALAAEIGNATTTTVDLDRADLGLAGRASYSAVVTAVRDHSLNTLRYAQSQQIPYVALSDGIFEIGPTVARHIHTPTIPVLLLGHSDGGVPLVAALHFAAEFRTVDTIEIGLLFDPEDPFGPASAVDLEHIGRVGPRPLIVRDGRWHWAGPELAARRFTDVDGVEHEGSAAGLLDVLGLGAGSTARSVRIDLAEGQTASSRRGEGPSHEAIIEIEGEHRSGQRSRRRYEIVDPDGYAALSARGVALAVERLLGLDGNPVPTPGLYLPERLIDPVHLMKRLADFGVTVTTK</sequence>
<organism evidence="1 2">
    <name type="scientific">Nocardia wallacei</name>
    <dbReference type="NCBI Taxonomy" id="480035"/>
    <lineage>
        <taxon>Bacteria</taxon>
        <taxon>Bacillati</taxon>
        <taxon>Actinomycetota</taxon>
        <taxon>Actinomycetes</taxon>
        <taxon>Mycobacteriales</taxon>
        <taxon>Nocardiaceae</taxon>
        <taxon>Nocardia</taxon>
    </lineage>
</organism>
<dbReference type="KEGG" id="nwl:NWFMUON74_25840"/>
<dbReference type="Proteomes" id="UP000516173">
    <property type="component" value="Chromosome"/>
</dbReference>
<proteinExistence type="predicted"/>